<dbReference type="eggNOG" id="ENOG5033DII">
    <property type="taxonomic scope" value="Bacteria"/>
</dbReference>
<dbReference type="KEGG" id="csr:Cspa_c36600"/>
<dbReference type="EMBL" id="CP004121">
    <property type="protein sequence ID" value="AGF57420.1"/>
    <property type="molecule type" value="Genomic_DNA"/>
</dbReference>
<protein>
    <submittedName>
        <fullName evidence="1">Uncharacterized protein</fullName>
    </submittedName>
</protein>
<evidence type="ECO:0000313" key="1">
    <source>
        <dbReference type="EMBL" id="AGF57420.1"/>
    </source>
</evidence>
<accession>M1LW56</accession>
<keyword evidence="2" id="KW-1185">Reference proteome</keyword>
<dbReference type="HOGENOM" id="CLU_139029_0_0_9"/>
<sequence length="113" mass="13634">MEDTIKEENVDFQRILSMFGDRTGYEASCNEIIINYYIDDLDDNIIIQTGKIIMDSWKEKLKEKYPKYQFSIILSFNKGYCTIRFHKIREDEDRWLESDLDKYENEAIIVEEI</sequence>
<gene>
    <name evidence="1" type="ORF">Cspa_c36600</name>
</gene>
<dbReference type="AlphaFoldDB" id="M1LW56"/>
<dbReference type="Proteomes" id="UP000011728">
    <property type="component" value="Chromosome"/>
</dbReference>
<dbReference type="PATRIC" id="fig|931276.5.peg.3689"/>
<name>M1LW56_9CLOT</name>
<reference evidence="1 2" key="1">
    <citation type="submission" date="2013-02" db="EMBL/GenBank/DDBJ databases">
        <title>Genome sequence of Clostridium saccharoperbutylacetonicum N1-4(HMT).</title>
        <authorList>
            <person name="Poehlein A."/>
            <person name="Daniel R."/>
        </authorList>
    </citation>
    <scope>NUCLEOTIDE SEQUENCE [LARGE SCALE GENOMIC DNA]</scope>
    <source>
        <strain evidence="2">N1-4(HMT)</strain>
    </source>
</reference>
<proteinExistence type="predicted"/>
<evidence type="ECO:0000313" key="2">
    <source>
        <dbReference type="Proteomes" id="UP000011728"/>
    </source>
</evidence>
<organism evidence="1 2">
    <name type="scientific">Clostridium saccharoperbutylacetonicum N1-4(HMT)</name>
    <dbReference type="NCBI Taxonomy" id="931276"/>
    <lineage>
        <taxon>Bacteria</taxon>
        <taxon>Bacillati</taxon>
        <taxon>Bacillota</taxon>
        <taxon>Clostridia</taxon>
        <taxon>Eubacteriales</taxon>
        <taxon>Clostridiaceae</taxon>
        <taxon>Clostridium</taxon>
    </lineage>
</organism>